<gene>
    <name evidence="2" type="ORF">Scep_004446</name>
</gene>
<feature type="region of interest" description="Disordered" evidence="1">
    <location>
        <begin position="24"/>
        <end position="43"/>
    </location>
</feature>
<evidence type="ECO:0000313" key="2">
    <source>
        <dbReference type="EMBL" id="KAK9157872.1"/>
    </source>
</evidence>
<evidence type="ECO:0000313" key="3">
    <source>
        <dbReference type="Proteomes" id="UP001419268"/>
    </source>
</evidence>
<protein>
    <submittedName>
        <fullName evidence="2">Uncharacterized protein</fullName>
    </submittedName>
</protein>
<organism evidence="2 3">
    <name type="scientific">Stephania cephalantha</name>
    <dbReference type="NCBI Taxonomy" id="152367"/>
    <lineage>
        <taxon>Eukaryota</taxon>
        <taxon>Viridiplantae</taxon>
        <taxon>Streptophyta</taxon>
        <taxon>Embryophyta</taxon>
        <taxon>Tracheophyta</taxon>
        <taxon>Spermatophyta</taxon>
        <taxon>Magnoliopsida</taxon>
        <taxon>Ranunculales</taxon>
        <taxon>Menispermaceae</taxon>
        <taxon>Menispermoideae</taxon>
        <taxon>Cissampelideae</taxon>
        <taxon>Stephania</taxon>
    </lineage>
</organism>
<proteinExistence type="predicted"/>
<dbReference type="AlphaFoldDB" id="A0AAP0KSH0"/>
<dbReference type="EMBL" id="JBBNAG010000002">
    <property type="protein sequence ID" value="KAK9157872.1"/>
    <property type="molecule type" value="Genomic_DNA"/>
</dbReference>
<name>A0AAP0KSH0_9MAGN</name>
<comment type="caution">
    <text evidence="2">The sequence shown here is derived from an EMBL/GenBank/DDBJ whole genome shotgun (WGS) entry which is preliminary data.</text>
</comment>
<keyword evidence="3" id="KW-1185">Reference proteome</keyword>
<dbReference type="Proteomes" id="UP001419268">
    <property type="component" value="Unassembled WGS sequence"/>
</dbReference>
<reference evidence="2 3" key="1">
    <citation type="submission" date="2024-01" db="EMBL/GenBank/DDBJ databases">
        <title>Genome assemblies of Stephania.</title>
        <authorList>
            <person name="Yang L."/>
        </authorList>
    </citation>
    <scope>NUCLEOTIDE SEQUENCE [LARGE SCALE GENOMIC DNA]</scope>
    <source>
        <strain evidence="2">JXDWG</strain>
        <tissue evidence="2">Leaf</tissue>
    </source>
</reference>
<evidence type="ECO:0000256" key="1">
    <source>
        <dbReference type="SAM" id="MobiDB-lite"/>
    </source>
</evidence>
<accession>A0AAP0KSH0</accession>
<sequence>MGTDVENPLSLSTHSHLQQPPLSLLKSLSKPHPPPPIHRQLSVSLSRPIHRQLSVSLSLKSVSLKSLHRLPKVGASTVAASCHRVCSEVVPSRRRRLRPRRRSSSPPLEAIAISPRLSPPLHVRPAAIARRRLFVASV</sequence>